<dbReference type="Gene3D" id="2.30.30.870">
    <property type="entry name" value="Pelota, domain A"/>
    <property type="match status" value="1"/>
</dbReference>
<dbReference type="PANTHER" id="PTHR10853">
    <property type="entry name" value="PELOTA"/>
    <property type="match status" value="1"/>
</dbReference>
<dbReference type="Pfam" id="PF03464">
    <property type="entry name" value="eRF1_2"/>
    <property type="match status" value="1"/>
</dbReference>
<dbReference type="GO" id="GO:0071025">
    <property type="term" value="P:RNA surveillance"/>
    <property type="evidence" value="ECO:0007669"/>
    <property type="project" value="InterPro"/>
</dbReference>
<feature type="domain" description="eRF1/Pelota-like N-terminal" evidence="10">
    <location>
        <begin position="1"/>
        <end position="139"/>
    </location>
</feature>
<dbReference type="GO" id="GO:0070481">
    <property type="term" value="P:nuclear-transcribed mRNA catabolic process, non-stop decay"/>
    <property type="evidence" value="ECO:0007669"/>
    <property type="project" value="InterPro"/>
</dbReference>
<dbReference type="GO" id="GO:0046872">
    <property type="term" value="F:metal ion binding"/>
    <property type="evidence" value="ECO:0007669"/>
    <property type="project" value="UniProtKB-KW"/>
</dbReference>
<evidence type="ECO:0000259" key="10">
    <source>
        <dbReference type="SMART" id="SM01194"/>
    </source>
</evidence>
<evidence type="ECO:0000313" key="12">
    <source>
        <dbReference type="Proteomes" id="UP000326939"/>
    </source>
</evidence>
<dbReference type="SUPFAM" id="SSF159065">
    <property type="entry name" value="Dom34/Pelota N-terminal domain-like"/>
    <property type="match status" value="1"/>
</dbReference>
<comment type="caution">
    <text evidence="11">The sequence shown here is derived from an EMBL/GenBank/DDBJ whole genome shotgun (WGS) entry which is preliminary data.</text>
</comment>
<evidence type="ECO:0000256" key="9">
    <source>
        <dbReference type="RuleBase" id="RU362019"/>
    </source>
</evidence>
<sequence length="405" mass="45398">MKINRRDLVPDGPGSVKMTPVDADDLWFVYNLIANGDSVMAVTVRKVLRETATGRDAERVKLKLEIKVECSVYVFIPFKAIEYDKVGSVLRIRGKNVLENEHVKIGAFHTLEIELHRPFVLRKELWDSLALDVLKQASDPAASADLAVVLMQEGLAHILLVGRSMTTTRAKIETSIPRKHGPAIAGYEAALNKFFEHVLQAFLKHVDFNVVRCAVIASPGFTKDQFHRHLLLEAERRQLRPIIENKSHIVLVHTSSGYKTCVNIVGGNKCISTPISWHSLREVLDAPNVMNMIKDTKAAQEVRVLKDFFDMLSNDPDRACYGPKHVEVAHERMAVQTLLITDELFRNADIPMRKKYVNLVNSVKSSGGTVHIFSSMHVSGEQLAQLTGVAAILRFPLPELEDIEM</sequence>
<dbReference type="InterPro" id="IPR005142">
    <property type="entry name" value="eRF1_3"/>
</dbReference>
<dbReference type="FunFam" id="3.30.1330.30:FF:000008">
    <property type="entry name" value="Protein pelota homolog"/>
    <property type="match status" value="1"/>
</dbReference>
<evidence type="ECO:0000256" key="6">
    <source>
        <dbReference type="ARBA" id="ARBA00022723"/>
    </source>
</evidence>
<keyword evidence="6 9" id="KW-0479">Metal-binding</keyword>
<comment type="subcellular location">
    <subcellularLocation>
        <location evidence="3 9">Cytoplasm</location>
    </subcellularLocation>
    <subcellularLocation>
        <location evidence="2">Nucleus</location>
    </subcellularLocation>
</comment>
<protein>
    <recommendedName>
        <fullName evidence="9">Protein pelota homolog</fullName>
    </recommendedName>
</protein>
<evidence type="ECO:0000256" key="4">
    <source>
        <dbReference type="ARBA" id="ARBA00009504"/>
    </source>
</evidence>
<dbReference type="Gene3D" id="3.30.420.60">
    <property type="entry name" value="eRF1 domain 2"/>
    <property type="match status" value="1"/>
</dbReference>
<accession>A0A5N5MSD0</accession>
<comment type="cofactor">
    <cofactor evidence="1 9">
        <name>a divalent metal cation</name>
        <dbReference type="ChEBI" id="CHEBI:60240"/>
    </cofactor>
</comment>
<dbReference type="InterPro" id="IPR004405">
    <property type="entry name" value="TF_pelota"/>
</dbReference>
<dbReference type="GO" id="GO:0005634">
    <property type="term" value="C:nucleus"/>
    <property type="evidence" value="ECO:0007669"/>
    <property type="project" value="UniProtKB-SubCell"/>
</dbReference>
<dbReference type="InterPro" id="IPR005141">
    <property type="entry name" value="eRF1_2"/>
</dbReference>
<keyword evidence="12" id="KW-1185">Reference proteome</keyword>
<dbReference type="GO" id="GO:0032790">
    <property type="term" value="P:ribosome disassembly"/>
    <property type="evidence" value="ECO:0007669"/>
    <property type="project" value="TreeGrafter"/>
</dbReference>
<dbReference type="InterPro" id="IPR038069">
    <property type="entry name" value="Pelota/DOM34_N"/>
</dbReference>
<comment type="similarity">
    <text evidence="4 9">Belongs to the eukaryotic release factor 1 family. Pelota subfamily.</text>
</comment>
<keyword evidence="7" id="KW-0539">Nucleus</keyword>
<dbReference type="InterPro" id="IPR005140">
    <property type="entry name" value="eRF1_Pelota-like_N"/>
</dbReference>
<dbReference type="AlphaFoldDB" id="A0A5N5MSD0"/>
<dbReference type="InterPro" id="IPR042226">
    <property type="entry name" value="eFR1_2_sf"/>
</dbReference>
<dbReference type="InterPro" id="IPR058547">
    <property type="entry name" value="Pelota_N"/>
</dbReference>
<dbReference type="Proteomes" id="UP000326939">
    <property type="component" value="Chromosome 5"/>
</dbReference>
<dbReference type="Pfam" id="PF26356">
    <property type="entry name" value="Pelota_N"/>
    <property type="match status" value="1"/>
</dbReference>
<evidence type="ECO:0000313" key="11">
    <source>
        <dbReference type="EMBL" id="KAB5557393.1"/>
    </source>
</evidence>
<dbReference type="PANTHER" id="PTHR10853:SF0">
    <property type="entry name" value="PROTEIN PELOTA HOMOLOG"/>
    <property type="match status" value="1"/>
</dbReference>
<name>A0A5N5MSD0_9ROSI</name>
<proteinExistence type="inferred from homology"/>
<evidence type="ECO:0000256" key="2">
    <source>
        <dbReference type="ARBA" id="ARBA00004123"/>
    </source>
</evidence>
<evidence type="ECO:0000256" key="8">
    <source>
        <dbReference type="ARBA" id="ARBA00054141"/>
    </source>
</evidence>
<evidence type="ECO:0000256" key="7">
    <source>
        <dbReference type="ARBA" id="ARBA00023242"/>
    </source>
</evidence>
<dbReference type="NCBIfam" id="TIGR00111">
    <property type="entry name" value="pelota"/>
    <property type="match status" value="1"/>
</dbReference>
<reference evidence="12" key="1">
    <citation type="journal article" date="2019" name="Gigascience">
        <title>De novo genome assembly of the endangered Acer yangbiense, a plant species with extremely small populations endemic to Yunnan Province, China.</title>
        <authorList>
            <person name="Yang J."/>
            <person name="Wariss H.M."/>
            <person name="Tao L."/>
            <person name="Zhang R."/>
            <person name="Yun Q."/>
            <person name="Hollingsworth P."/>
            <person name="Dao Z."/>
            <person name="Luo G."/>
            <person name="Guo H."/>
            <person name="Ma Y."/>
            <person name="Sun W."/>
        </authorList>
    </citation>
    <scope>NUCLEOTIDE SEQUENCE [LARGE SCALE GENOMIC DNA]</scope>
    <source>
        <strain evidence="12">cv. br00</strain>
    </source>
</reference>
<evidence type="ECO:0000256" key="5">
    <source>
        <dbReference type="ARBA" id="ARBA00022490"/>
    </source>
</evidence>
<comment type="function">
    <text evidence="8">Component of the Pelota-HBS1L complex, a complex that recognizes stalled ribosomes and triggers the No-Go Decay (NGD) pathway. In the Pelota-HBS1L complex, pelo recognizes ribosomes stalled at the 3' end of an mRNA and engages stalled ribosomes by destabilizing mRNA in the mRNA channel. Following ribosome-binding, the Pelota-HBS1L complex promotes the disassembly of stalled ribosomes, followed by degradation of damaged mRNAs as part of the NGD pathway.</text>
</comment>
<dbReference type="SUPFAM" id="SSF55315">
    <property type="entry name" value="L30e-like"/>
    <property type="match status" value="1"/>
</dbReference>
<dbReference type="Pfam" id="PF03465">
    <property type="entry name" value="eRF1_3"/>
    <property type="match status" value="1"/>
</dbReference>
<dbReference type="GO" id="GO:0005737">
    <property type="term" value="C:cytoplasm"/>
    <property type="evidence" value="ECO:0007669"/>
    <property type="project" value="UniProtKB-SubCell"/>
</dbReference>
<dbReference type="EMBL" id="VDCV01000005">
    <property type="protein sequence ID" value="KAB5557393.1"/>
    <property type="molecule type" value="Genomic_DNA"/>
</dbReference>
<evidence type="ECO:0000256" key="3">
    <source>
        <dbReference type="ARBA" id="ARBA00004496"/>
    </source>
</evidence>
<dbReference type="InterPro" id="IPR029064">
    <property type="entry name" value="Ribosomal_eL30-like_sf"/>
</dbReference>
<dbReference type="FunFam" id="2.30.30.870:FF:000002">
    <property type="entry name" value="Protein pelota homolog"/>
    <property type="match status" value="1"/>
</dbReference>
<dbReference type="FunFam" id="3.30.420.60:FF:000002">
    <property type="entry name" value="Protein pelota homolog"/>
    <property type="match status" value="1"/>
</dbReference>
<dbReference type="GO" id="GO:0070966">
    <property type="term" value="P:nuclear-transcribed mRNA catabolic process, no-go decay"/>
    <property type="evidence" value="ECO:0007669"/>
    <property type="project" value="InterPro"/>
</dbReference>
<keyword evidence="5 9" id="KW-0963">Cytoplasm</keyword>
<dbReference type="Gene3D" id="3.30.1330.30">
    <property type="match status" value="1"/>
</dbReference>
<evidence type="ECO:0000256" key="1">
    <source>
        <dbReference type="ARBA" id="ARBA00001968"/>
    </source>
</evidence>
<dbReference type="SMART" id="SM01194">
    <property type="entry name" value="eRF1_1"/>
    <property type="match status" value="1"/>
</dbReference>
<dbReference type="GO" id="GO:0070651">
    <property type="term" value="P:nonfunctional rRNA decay"/>
    <property type="evidence" value="ECO:0007669"/>
    <property type="project" value="TreeGrafter"/>
</dbReference>
<dbReference type="SUPFAM" id="SSF53137">
    <property type="entry name" value="Translational machinery components"/>
    <property type="match status" value="1"/>
</dbReference>
<gene>
    <name evidence="11" type="ORF">DKX38_008302</name>
</gene>
<organism evidence="11 12">
    <name type="scientific">Salix brachista</name>
    <dbReference type="NCBI Taxonomy" id="2182728"/>
    <lineage>
        <taxon>Eukaryota</taxon>
        <taxon>Viridiplantae</taxon>
        <taxon>Streptophyta</taxon>
        <taxon>Embryophyta</taxon>
        <taxon>Tracheophyta</taxon>
        <taxon>Spermatophyta</taxon>
        <taxon>Magnoliopsida</taxon>
        <taxon>eudicotyledons</taxon>
        <taxon>Gunneridae</taxon>
        <taxon>Pentapetalae</taxon>
        <taxon>rosids</taxon>
        <taxon>fabids</taxon>
        <taxon>Malpighiales</taxon>
        <taxon>Salicaceae</taxon>
        <taxon>Saliceae</taxon>
        <taxon>Salix</taxon>
    </lineage>
</organism>